<reference evidence="2 3" key="1">
    <citation type="submission" date="2020-08" db="EMBL/GenBank/DDBJ databases">
        <title>Genome sequencing of Purple Non-Sulfur Bacteria from various extreme environments.</title>
        <authorList>
            <person name="Mayer M."/>
        </authorList>
    </citation>
    <scope>NUCLEOTIDE SEQUENCE [LARGE SCALE GENOMIC DNA]</scope>
    <source>
        <strain evidence="2 3">2761</strain>
    </source>
</reference>
<dbReference type="EMBL" id="JACIGE010000001">
    <property type="protein sequence ID" value="MBB4245749.1"/>
    <property type="molecule type" value="Genomic_DNA"/>
</dbReference>
<protein>
    <submittedName>
        <fullName evidence="2">Uncharacterized protein</fullName>
    </submittedName>
</protein>
<comment type="caution">
    <text evidence="2">The sequence shown here is derived from an EMBL/GenBank/DDBJ whole genome shotgun (WGS) entry which is preliminary data.</text>
</comment>
<name>A0A840GBW0_RHOTE</name>
<dbReference type="OrthoDB" id="8907064at2"/>
<sequence length="140" mass="14271">MQAEAGGDFQTRLARSRSGGDGAGEFAHSAFVAWRELEAALAPIVGARGVAALYQRSLSLNRAAYSFLPTLAAGDLDAANFAALRTALALQSSAVAAAANGALLRTFSAVLGKLIGESLTAQLLPPPPGHADGKDARELP</sequence>
<gene>
    <name evidence="2" type="ORF">GGD90_000098</name>
</gene>
<evidence type="ECO:0000313" key="3">
    <source>
        <dbReference type="Proteomes" id="UP000587070"/>
    </source>
</evidence>
<proteinExistence type="predicted"/>
<keyword evidence="3" id="KW-1185">Reference proteome</keyword>
<dbReference type="AlphaFoldDB" id="A0A840GBW0"/>
<accession>A0A840GBW0</accession>
<dbReference type="Proteomes" id="UP000587070">
    <property type="component" value="Unassembled WGS sequence"/>
</dbReference>
<dbReference type="RefSeq" id="WP_153117086.1">
    <property type="nucleotide sequence ID" value="NZ_JACIGE010000001.1"/>
</dbReference>
<evidence type="ECO:0000313" key="2">
    <source>
        <dbReference type="EMBL" id="MBB4245749.1"/>
    </source>
</evidence>
<evidence type="ECO:0000256" key="1">
    <source>
        <dbReference type="SAM" id="MobiDB-lite"/>
    </source>
</evidence>
<feature type="region of interest" description="Disordered" evidence="1">
    <location>
        <begin position="1"/>
        <end position="22"/>
    </location>
</feature>
<organism evidence="2 3">
    <name type="scientific">Rhodocyclus tenuis</name>
    <name type="common">Rhodospirillum tenue</name>
    <dbReference type="NCBI Taxonomy" id="1066"/>
    <lineage>
        <taxon>Bacteria</taxon>
        <taxon>Pseudomonadati</taxon>
        <taxon>Pseudomonadota</taxon>
        <taxon>Betaproteobacteria</taxon>
        <taxon>Rhodocyclales</taxon>
        <taxon>Rhodocyclaceae</taxon>
        <taxon>Rhodocyclus</taxon>
    </lineage>
</organism>